<feature type="region of interest" description="Disordered" evidence="1">
    <location>
        <begin position="17"/>
        <end position="106"/>
    </location>
</feature>
<evidence type="ECO:0000313" key="3">
    <source>
        <dbReference type="Proteomes" id="UP000009172"/>
    </source>
</evidence>
<sequence>MSEITCVFFNVKSSKIAAKRRSKKGTTGYQEAQEKQRRVRKQLEESQRQYQQSYGHVEDDVLTPKHGTSHIPSHQKFVYQASARGAGRAGSAAGEEMEKEGERMRR</sequence>
<dbReference type="HOGENOM" id="CLU_2225044_0_0_1"/>
<evidence type="ECO:0000313" key="2">
    <source>
        <dbReference type="EMBL" id="EGD92531.1"/>
    </source>
</evidence>
<organism evidence="2 3">
    <name type="scientific">Trichophyton tonsurans (strain CBS 112818)</name>
    <name type="common">Scalp ringworm fungus</name>
    <dbReference type="NCBI Taxonomy" id="647933"/>
    <lineage>
        <taxon>Eukaryota</taxon>
        <taxon>Fungi</taxon>
        <taxon>Dikarya</taxon>
        <taxon>Ascomycota</taxon>
        <taxon>Pezizomycotina</taxon>
        <taxon>Eurotiomycetes</taxon>
        <taxon>Eurotiomycetidae</taxon>
        <taxon>Onygenales</taxon>
        <taxon>Arthrodermataceae</taxon>
        <taxon>Trichophyton</taxon>
    </lineage>
</organism>
<feature type="compositionally biased region" description="Basic and acidic residues" evidence="1">
    <location>
        <begin position="32"/>
        <end position="47"/>
    </location>
</feature>
<accession>F2RMI2</accession>
<evidence type="ECO:0000256" key="1">
    <source>
        <dbReference type="SAM" id="MobiDB-lite"/>
    </source>
</evidence>
<keyword evidence="3" id="KW-1185">Reference proteome</keyword>
<proteinExistence type="predicted"/>
<dbReference type="Proteomes" id="UP000009172">
    <property type="component" value="Unassembled WGS sequence"/>
</dbReference>
<protein>
    <submittedName>
        <fullName evidence="2">Uncharacterized protein</fullName>
    </submittedName>
</protein>
<feature type="compositionally biased region" description="Low complexity" evidence="1">
    <location>
        <begin position="81"/>
        <end position="94"/>
    </location>
</feature>
<dbReference type="AlphaFoldDB" id="F2RMI2"/>
<dbReference type="EMBL" id="GG698477">
    <property type="protein sequence ID" value="EGD92531.1"/>
    <property type="molecule type" value="Genomic_DNA"/>
</dbReference>
<gene>
    <name evidence="2" type="ORF">TESG_08237</name>
</gene>
<reference evidence="3" key="1">
    <citation type="journal article" date="2012" name="MBio">
        <title>Comparative genome analysis of Trichophyton rubrum and related dermatophytes reveals candidate genes involved in infection.</title>
        <authorList>
            <person name="Martinez D.A."/>
            <person name="Oliver B.G."/>
            <person name="Graeser Y."/>
            <person name="Goldberg J.M."/>
            <person name="Li W."/>
            <person name="Martinez-Rossi N.M."/>
            <person name="Monod M."/>
            <person name="Shelest E."/>
            <person name="Barton R.C."/>
            <person name="Birch E."/>
            <person name="Brakhage A.A."/>
            <person name="Chen Z."/>
            <person name="Gurr S.J."/>
            <person name="Heiman D."/>
            <person name="Heitman J."/>
            <person name="Kosti I."/>
            <person name="Rossi A."/>
            <person name="Saif S."/>
            <person name="Samalova M."/>
            <person name="Saunders C.W."/>
            <person name="Shea T."/>
            <person name="Summerbell R.C."/>
            <person name="Xu J."/>
            <person name="Young S."/>
            <person name="Zeng Q."/>
            <person name="Birren B.W."/>
            <person name="Cuomo C.A."/>
            <person name="White T.C."/>
        </authorList>
    </citation>
    <scope>NUCLEOTIDE SEQUENCE [LARGE SCALE GENOMIC DNA]</scope>
    <source>
        <strain evidence="3">CBS 112818</strain>
    </source>
</reference>
<name>F2RMI2_TRIT1</name>